<gene>
    <name evidence="2" type="ORF">AEK19_MT0538</name>
</gene>
<organism evidence="2">
    <name type="scientific">Utricularia reniformis</name>
    <dbReference type="NCBI Taxonomy" id="192314"/>
    <lineage>
        <taxon>Eukaryota</taxon>
        <taxon>Viridiplantae</taxon>
        <taxon>Streptophyta</taxon>
        <taxon>Embryophyta</taxon>
        <taxon>Tracheophyta</taxon>
        <taxon>Spermatophyta</taxon>
        <taxon>Magnoliopsida</taxon>
        <taxon>eudicotyledons</taxon>
        <taxon>Gunneridae</taxon>
        <taxon>Pentapetalae</taxon>
        <taxon>asterids</taxon>
        <taxon>lamiids</taxon>
        <taxon>Lamiales</taxon>
        <taxon>Lentibulariaceae</taxon>
        <taxon>Utricularia</taxon>
    </lineage>
</organism>
<protein>
    <submittedName>
        <fullName evidence="2">Uncharacterized protein</fullName>
    </submittedName>
</protein>
<geneLocation type="mitochondrion" evidence="2"/>
<name>A0A1Y0B088_9LAMI</name>
<keyword evidence="2" id="KW-0496">Mitochondrion</keyword>
<keyword evidence="1" id="KW-1133">Transmembrane helix</keyword>
<dbReference type="EMBL" id="KY774314">
    <property type="protein sequence ID" value="ART30794.1"/>
    <property type="molecule type" value="Genomic_DNA"/>
</dbReference>
<reference evidence="2" key="1">
    <citation type="submission" date="2017-03" db="EMBL/GenBank/DDBJ databases">
        <title>The mitochondrial genome of the carnivorous plant Utricularia reniformis (Lentibulariaceae): structure, comparative analysis and evolutionary landmarks.</title>
        <authorList>
            <person name="Silva S.R."/>
            <person name="Alvarenga D.O."/>
            <person name="Michael T.P."/>
            <person name="Miranda V.F.O."/>
            <person name="Varani A.M."/>
        </authorList>
    </citation>
    <scope>NUCLEOTIDE SEQUENCE</scope>
</reference>
<sequence>MAYSGDLMFGQASLKAIQSLRLLNADSIAPVTKAKDIQSTFLWACFFPFFLFFCLQRCVLRHAYNLISQRVTLPLASDSNGYGLDGWSLPYFCVQDKPLSNRLIGDT</sequence>
<keyword evidence="1" id="KW-0472">Membrane</keyword>
<proteinExistence type="predicted"/>
<accession>A0A1Y0B088</accession>
<evidence type="ECO:0000256" key="1">
    <source>
        <dbReference type="SAM" id="Phobius"/>
    </source>
</evidence>
<feature type="transmembrane region" description="Helical" evidence="1">
    <location>
        <begin position="41"/>
        <end position="60"/>
    </location>
</feature>
<keyword evidence="1" id="KW-0812">Transmembrane</keyword>
<evidence type="ECO:0000313" key="2">
    <source>
        <dbReference type="EMBL" id="ART30794.1"/>
    </source>
</evidence>
<dbReference type="AlphaFoldDB" id="A0A1Y0B088"/>